<dbReference type="PROSITE" id="PS01124">
    <property type="entry name" value="HTH_ARAC_FAMILY_2"/>
    <property type="match status" value="1"/>
</dbReference>
<dbReference type="InterPro" id="IPR009057">
    <property type="entry name" value="Homeodomain-like_sf"/>
</dbReference>
<dbReference type="STRING" id="1129793.GPLA_1061"/>
<dbReference type="SMART" id="SM00342">
    <property type="entry name" value="HTH_ARAC"/>
    <property type="match status" value="1"/>
</dbReference>
<dbReference type="PANTHER" id="PTHR46796:SF7">
    <property type="entry name" value="ARAC FAMILY TRANSCRIPTIONAL REGULATOR"/>
    <property type="match status" value="1"/>
</dbReference>
<dbReference type="Gene3D" id="1.10.10.60">
    <property type="entry name" value="Homeodomain-like"/>
    <property type="match status" value="2"/>
</dbReference>
<comment type="caution">
    <text evidence="5">The sequence shown here is derived from an EMBL/GenBank/DDBJ whole genome shotgun (WGS) entry which is preliminary data.</text>
</comment>
<protein>
    <submittedName>
        <fullName evidence="5">AraC family transcriptional regulator</fullName>
    </submittedName>
</protein>
<dbReference type="GO" id="GO:0003700">
    <property type="term" value="F:DNA-binding transcription factor activity"/>
    <property type="evidence" value="ECO:0007669"/>
    <property type="project" value="InterPro"/>
</dbReference>
<dbReference type="GO" id="GO:0043565">
    <property type="term" value="F:sequence-specific DNA binding"/>
    <property type="evidence" value="ECO:0007669"/>
    <property type="project" value="InterPro"/>
</dbReference>
<keyword evidence="3" id="KW-0804">Transcription</keyword>
<evidence type="ECO:0000256" key="1">
    <source>
        <dbReference type="ARBA" id="ARBA00023015"/>
    </source>
</evidence>
<keyword evidence="2" id="KW-0238">DNA-binding</keyword>
<dbReference type="InterPro" id="IPR050204">
    <property type="entry name" value="AraC_XylS_family_regulators"/>
</dbReference>
<keyword evidence="1" id="KW-0805">Transcription regulation</keyword>
<dbReference type="InterPro" id="IPR018060">
    <property type="entry name" value="HTH_AraC"/>
</dbReference>
<name>K6ZNV6_9ALTE</name>
<accession>K6ZNV6</accession>
<evidence type="ECO:0000313" key="5">
    <source>
        <dbReference type="EMBL" id="GAC31977.1"/>
    </source>
</evidence>
<organism evidence="5 6">
    <name type="scientific">Paraglaciecola polaris LMG 21857</name>
    <dbReference type="NCBI Taxonomy" id="1129793"/>
    <lineage>
        <taxon>Bacteria</taxon>
        <taxon>Pseudomonadati</taxon>
        <taxon>Pseudomonadota</taxon>
        <taxon>Gammaproteobacteria</taxon>
        <taxon>Alteromonadales</taxon>
        <taxon>Alteromonadaceae</taxon>
        <taxon>Paraglaciecola</taxon>
    </lineage>
</organism>
<dbReference type="Pfam" id="PF12833">
    <property type="entry name" value="HTH_18"/>
    <property type="match status" value="1"/>
</dbReference>
<feature type="domain" description="HTH araC/xylS-type" evidence="4">
    <location>
        <begin position="196"/>
        <end position="294"/>
    </location>
</feature>
<dbReference type="AlphaFoldDB" id="K6ZNV6"/>
<dbReference type="PANTHER" id="PTHR46796">
    <property type="entry name" value="HTH-TYPE TRANSCRIPTIONAL ACTIVATOR RHAS-RELATED"/>
    <property type="match status" value="1"/>
</dbReference>
<evidence type="ECO:0000259" key="4">
    <source>
        <dbReference type="PROSITE" id="PS01124"/>
    </source>
</evidence>
<sequence>MDVLNQLFATFKVSATIFHNGQYCGSWAIDTSGTQYMNFHVVSHGNCFLTLPGSDEITQLSQGDIVLFPSDTGHVISSDSQTSAVINSTPSQNYANGPDVNSTGLVCGYFSHNHPLISSITTHLPHAVIIKSQSLEGTPTGLHYLLYALLDESRHENKGSELIMGRIAEAILAIIFRQHLPTDTGVLAATVHPKLAAAMQAIHCAPDKKWTIELLAQQCFMSRAAFNVLFKTVMQQSPMEYVTQWRLGMAYRMLADENVSTLHAALACGYDNESSFSKAFKRVLGMSPGAIRAQVGEQG</sequence>
<dbReference type="SUPFAM" id="SSF46689">
    <property type="entry name" value="Homeodomain-like"/>
    <property type="match status" value="2"/>
</dbReference>
<dbReference type="RefSeq" id="WP_007103781.1">
    <property type="nucleotide sequence ID" value="NZ_BAER01000024.1"/>
</dbReference>
<keyword evidence="6" id="KW-1185">Reference proteome</keyword>
<reference evidence="6" key="1">
    <citation type="journal article" date="2014" name="Environ. Microbiol.">
        <title>Comparative genomics of the marine bacterial genus Glaciecola reveals the high degree of genomic diversity and genomic characteristic for cold adaptation.</title>
        <authorList>
            <person name="Qin Q.L."/>
            <person name="Xie B.B."/>
            <person name="Yu Y."/>
            <person name="Shu Y.L."/>
            <person name="Rong J.C."/>
            <person name="Zhang Y.J."/>
            <person name="Zhao D.L."/>
            <person name="Chen X.L."/>
            <person name="Zhang X.Y."/>
            <person name="Chen B."/>
            <person name="Zhou B.C."/>
            <person name="Zhang Y.Z."/>
        </authorList>
    </citation>
    <scope>NUCLEOTIDE SEQUENCE [LARGE SCALE GENOMIC DNA]</scope>
    <source>
        <strain evidence="6">LMG 21857</strain>
    </source>
</reference>
<proteinExistence type="predicted"/>
<evidence type="ECO:0000313" key="6">
    <source>
        <dbReference type="Proteomes" id="UP000006322"/>
    </source>
</evidence>
<evidence type="ECO:0000256" key="2">
    <source>
        <dbReference type="ARBA" id="ARBA00023125"/>
    </source>
</evidence>
<dbReference type="InterPro" id="IPR032783">
    <property type="entry name" value="AraC_lig"/>
</dbReference>
<dbReference type="Pfam" id="PF12852">
    <property type="entry name" value="Cupin_6"/>
    <property type="match status" value="1"/>
</dbReference>
<evidence type="ECO:0000256" key="3">
    <source>
        <dbReference type="ARBA" id="ARBA00023163"/>
    </source>
</evidence>
<dbReference type="Proteomes" id="UP000006322">
    <property type="component" value="Unassembled WGS sequence"/>
</dbReference>
<gene>
    <name evidence="5" type="ORF">GPLA_1061</name>
</gene>
<dbReference type="EMBL" id="BAER01000024">
    <property type="protein sequence ID" value="GAC31977.1"/>
    <property type="molecule type" value="Genomic_DNA"/>
</dbReference>
<dbReference type="OrthoDB" id="9783876at2"/>